<name>A0AAX6MLU5_9PEZI</name>
<proteinExistence type="predicted"/>
<gene>
    <name evidence="1" type="ORF">Daesc_005904</name>
</gene>
<sequence length="221" mass="24608">MRDWYAAGLKTTMVARSQTYIFPYKYVMSPHSFGAYDNLPLEVADRIFDRYLSLAQAGFPVLDSRDPSFNVQSILNERGSGHYADVGGTELIAKGKVALRGCIEPVGYAETGLRLSNGSALSTDAVIWCTGFADKNVRTTALRVLGGTDPDIKHKSDVLHPTDITARLDATWGVDAEGEVRGVWKRHLRMDNYWVMGGVLQHQRWWSRPMAQQIKLAVCLS</sequence>
<dbReference type="InterPro" id="IPR036188">
    <property type="entry name" value="FAD/NAD-bd_sf"/>
</dbReference>
<evidence type="ECO:0000313" key="1">
    <source>
        <dbReference type="EMBL" id="KAK6953599.1"/>
    </source>
</evidence>
<evidence type="ECO:0008006" key="3">
    <source>
        <dbReference type="Google" id="ProtNLM"/>
    </source>
</evidence>
<keyword evidence="2" id="KW-1185">Reference proteome</keyword>
<reference evidence="1 2" key="1">
    <citation type="journal article" date="2024" name="Front Chem Biol">
        <title>Unveiling the potential of Daldinia eschscholtzii MFLUCC 19-0629 through bioactivity and bioinformatics studies for enhanced sustainable agriculture production.</title>
        <authorList>
            <person name="Brooks S."/>
            <person name="Weaver J.A."/>
            <person name="Klomchit A."/>
            <person name="Alharthi S.A."/>
            <person name="Onlamun T."/>
            <person name="Nurani R."/>
            <person name="Vong T.K."/>
            <person name="Alberti F."/>
            <person name="Greco C."/>
        </authorList>
    </citation>
    <scope>NUCLEOTIDE SEQUENCE [LARGE SCALE GENOMIC DNA]</scope>
    <source>
        <strain evidence="1">MFLUCC 19-0629</strain>
    </source>
</reference>
<evidence type="ECO:0000313" key="2">
    <source>
        <dbReference type="Proteomes" id="UP001369815"/>
    </source>
</evidence>
<protein>
    <recommendedName>
        <fullName evidence="3">L-ornithine N(5)-oxygenase</fullName>
    </recommendedName>
</protein>
<organism evidence="1 2">
    <name type="scientific">Daldinia eschscholtzii</name>
    <dbReference type="NCBI Taxonomy" id="292717"/>
    <lineage>
        <taxon>Eukaryota</taxon>
        <taxon>Fungi</taxon>
        <taxon>Dikarya</taxon>
        <taxon>Ascomycota</taxon>
        <taxon>Pezizomycotina</taxon>
        <taxon>Sordariomycetes</taxon>
        <taxon>Xylariomycetidae</taxon>
        <taxon>Xylariales</taxon>
        <taxon>Hypoxylaceae</taxon>
        <taxon>Daldinia</taxon>
    </lineage>
</organism>
<dbReference type="EMBL" id="JBANMG010000005">
    <property type="protein sequence ID" value="KAK6953599.1"/>
    <property type="molecule type" value="Genomic_DNA"/>
</dbReference>
<dbReference type="Proteomes" id="UP001369815">
    <property type="component" value="Unassembled WGS sequence"/>
</dbReference>
<dbReference type="AlphaFoldDB" id="A0AAX6MLU5"/>
<dbReference type="Gene3D" id="3.50.50.60">
    <property type="entry name" value="FAD/NAD(P)-binding domain"/>
    <property type="match status" value="1"/>
</dbReference>
<accession>A0AAX6MLU5</accession>
<comment type="caution">
    <text evidence="1">The sequence shown here is derived from an EMBL/GenBank/DDBJ whole genome shotgun (WGS) entry which is preliminary data.</text>
</comment>